<protein>
    <recommendedName>
        <fullName evidence="3">Glycine zipper domain-containing protein</fullName>
    </recommendedName>
</protein>
<dbReference type="AlphaFoldDB" id="A0A344J7F6"/>
<dbReference type="RefSeq" id="WP_112927178.1">
    <property type="nucleotide sequence ID" value="NZ_CP029556.1"/>
</dbReference>
<name>A0A344J7F6_9GAMM</name>
<evidence type="ECO:0000313" key="2">
    <source>
        <dbReference type="Proteomes" id="UP000251842"/>
    </source>
</evidence>
<dbReference type="Proteomes" id="UP000251842">
    <property type="component" value="Chromosome"/>
</dbReference>
<reference evidence="2" key="1">
    <citation type="submission" date="2018-05" db="EMBL/GenBank/DDBJ databases">
        <title>Luteimonas pekinense sp. nov., isolated from human Meibomian gland secretions, Beijing, China.</title>
        <authorList>
            <person name="Wen T."/>
            <person name="Bai H."/>
            <person name="Lv H."/>
        </authorList>
    </citation>
    <scope>NUCLEOTIDE SEQUENCE [LARGE SCALE GENOMIC DNA]</scope>
    <source>
        <strain evidence="2">83-4</strain>
    </source>
</reference>
<dbReference type="EMBL" id="CP029556">
    <property type="protein sequence ID" value="AXA84966.1"/>
    <property type="molecule type" value="Genomic_DNA"/>
</dbReference>
<sequence>MNNEVKKDHSVGAGTGAVGGAIAGAAVGSMAGPIGTVVGAVAGAVGGAKAGDAIAEAVNPTEYNSYFESSYQRAPYYSAGREWSDYQPAYQYGYDTYGQYRGQRFEDVEDTLERNWDATKANSRLAWNEAKGAVRDGWHHIERAMPGDADGDGR</sequence>
<dbReference type="OrthoDB" id="5966759at2"/>
<evidence type="ECO:0008006" key="3">
    <source>
        <dbReference type="Google" id="ProtNLM"/>
    </source>
</evidence>
<evidence type="ECO:0000313" key="1">
    <source>
        <dbReference type="EMBL" id="AXA84966.1"/>
    </source>
</evidence>
<accession>A0A344J7F6</accession>
<keyword evidence="2" id="KW-1185">Reference proteome</keyword>
<gene>
    <name evidence="1" type="ORF">DCD74_10005</name>
</gene>
<organism evidence="1 2">
    <name type="scientific">Solilutibacter oculi</name>
    <dbReference type="NCBI Taxonomy" id="2698682"/>
    <lineage>
        <taxon>Bacteria</taxon>
        <taxon>Pseudomonadati</taxon>
        <taxon>Pseudomonadota</taxon>
        <taxon>Gammaproteobacteria</taxon>
        <taxon>Lysobacterales</taxon>
        <taxon>Lysobacteraceae</taxon>
        <taxon>Solilutibacter</taxon>
    </lineage>
</organism>
<dbReference type="KEGG" id="lue:DCD74_10005"/>
<proteinExistence type="predicted"/>